<dbReference type="GO" id="GO:0000400">
    <property type="term" value="F:four-way junction DNA binding"/>
    <property type="evidence" value="ECO:0007669"/>
    <property type="project" value="TreeGrafter"/>
</dbReference>
<dbReference type="InterPro" id="IPR013632">
    <property type="entry name" value="Rad51_C"/>
</dbReference>
<evidence type="ECO:0000313" key="10">
    <source>
        <dbReference type="EMBL" id="KAG7571060.1"/>
    </source>
</evidence>
<dbReference type="GO" id="GO:0005657">
    <property type="term" value="C:replication fork"/>
    <property type="evidence" value="ECO:0007669"/>
    <property type="project" value="TreeGrafter"/>
</dbReference>
<dbReference type="SUPFAM" id="SSF52540">
    <property type="entry name" value="P-loop containing nucleoside triphosphate hydrolases"/>
    <property type="match status" value="1"/>
</dbReference>
<dbReference type="GO" id="GO:0007131">
    <property type="term" value="P:reciprocal meiotic recombination"/>
    <property type="evidence" value="ECO:0007669"/>
    <property type="project" value="TreeGrafter"/>
</dbReference>
<protein>
    <recommendedName>
        <fullName evidence="7">DNA repair protein RAD51 homolog 3</fullName>
    </recommendedName>
</protein>
<evidence type="ECO:0000256" key="4">
    <source>
        <dbReference type="ARBA" id="ARBA00022840"/>
    </source>
</evidence>
<keyword evidence="2" id="KW-0547">Nucleotide-binding</keyword>
<dbReference type="Pfam" id="PF08423">
    <property type="entry name" value="Rad51"/>
    <property type="match status" value="1"/>
</dbReference>
<dbReference type="GO" id="GO:0008821">
    <property type="term" value="F:crossover junction DNA endonuclease activity"/>
    <property type="evidence" value="ECO:0007669"/>
    <property type="project" value="TreeGrafter"/>
</dbReference>
<gene>
    <name evidence="10" type="ORF">FFLO_01024</name>
</gene>
<comment type="caution">
    <text evidence="10">The sequence shown here is derived from an EMBL/GenBank/DDBJ whole genome shotgun (WGS) entry which is preliminary data.</text>
</comment>
<evidence type="ECO:0000256" key="5">
    <source>
        <dbReference type="ARBA" id="ARBA00023204"/>
    </source>
</evidence>
<evidence type="ECO:0000256" key="2">
    <source>
        <dbReference type="ARBA" id="ARBA00022741"/>
    </source>
</evidence>
<keyword evidence="6" id="KW-0539">Nucleus</keyword>
<dbReference type="PANTHER" id="PTHR46239:SF1">
    <property type="entry name" value="DNA REPAIR PROTEIN RAD51 HOMOLOG 3"/>
    <property type="match status" value="1"/>
</dbReference>
<accession>A0A8K0NQF5</accession>
<comment type="subcellular location">
    <subcellularLocation>
        <location evidence="1">Nucleus</location>
    </subcellularLocation>
</comment>
<reference evidence="10" key="1">
    <citation type="submission" date="2020-04" db="EMBL/GenBank/DDBJ databases">
        <title>Analysis of mating type loci in Filobasidium floriforme.</title>
        <authorList>
            <person name="Nowrousian M."/>
        </authorList>
    </citation>
    <scope>NUCLEOTIDE SEQUENCE</scope>
    <source>
        <strain evidence="10">CBS 6242</strain>
    </source>
</reference>
<name>A0A8K0NQF5_9TREE</name>
<organism evidence="10 11">
    <name type="scientific">Filobasidium floriforme</name>
    <dbReference type="NCBI Taxonomy" id="5210"/>
    <lineage>
        <taxon>Eukaryota</taxon>
        <taxon>Fungi</taxon>
        <taxon>Dikarya</taxon>
        <taxon>Basidiomycota</taxon>
        <taxon>Agaricomycotina</taxon>
        <taxon>Tremellomycetes</taxon>
        <taxon>Filobasidiales</taxon>
        <taxon>Filobasidiaceae</taxon>
        <taxon>Filobasidium</taxon>
    </lineage>
</organism>
<evidence type="ECO:0000259" key="9">
    <source>
        <dbReference type="PROSITE" id="PS50162"/>
    </source>
</evidence>
<evidence type="ECO:0000313" key="11">
    <source>
        <dbReference type="Proteomes" id="UP000812966"/>
    </source>
</evidence>
<feature type="compositionally biased region" description="Polar residues" evidence="8">
    <location>
        <begin position="98"/>
        <end position="108"/>
    </location>
</feature>
<dbReference type="GO" id="GO:0000707">
    <property type="term" value="P:meiotic DNA recombinase assembly"/>
    <property type="evidence" value="ECO:0007669"/>
    <property type="project" value="TreeGrafter"/>
</dbReference>
<dbReference type="InterPro" id="IPR027417">
    <property type="entry name" value="P-loop_NTPase"/>
</dbReference>
<dbReference type="PANTHER" id="PTHR46239">
    <property type="entry name" value="DNA REPAIR PROTEIN RAD51 HOMOLOG 3 RAD51C"/>
    <property type="match status" value="1"/>
</dbReference>
<evidence type="ECO:0000256" key="3">
    <source>
        <dbReference type="ARBA" id="ARBA00022763"/>
    </source>
</evidence>
<dbReference type="GO" id="GO:0005524">
    <property type="term" value="F:ATP binding"/>
    <property type="evidence" value="ECO:0007669"/>
    <property type="project" value="UniProtKB-KW"/>
</dbReference>
<dbReference type="Proteomes" id="UP000812966">
    <property type="component" value="Unassembled WGS sequence"/>
</dbReference>
<dbReference type="PROSITE" id="PS50162">
    <property type="entry name" value="RECA_2"/>
    <property type="match status" value="1"/>
</dbReference>
<dbReference type="Gene3D" id="3.40.50.300">
    <property type="entry name" value="P-loop containing nucleotide triphosphate hydrolases"/>
    <property type="match status" value="1"/>
</dbReference>
<dbReference type="EMBL" id="JABELV010000012">
    <property type="protein sequence ID" value="KAG7571060.1"/>
    <property type="molecule type" value="Genomic_DNA"/>
</dbReference>
<evidence type="ECO:0000256" key="7">
    <source>
        <dbReference type="ARBA" id="ARBA00040674"/>
    </source>
</evidence>
<feature type="domain" description="RecA family profile 1" evidence="9">
    <location>
        <begin position="113"/>
        <end position="313"/>
    </location>
</feature>
<evidence type="ECO:0000256" key="6">
    <source>
        <dbReference type="ARBA" id="ARBA00023242"/>
    </source>
</evidence>
<evidence type="ECO:0000256" key="8">
    <source>
        <dbReference type="SAM" id="MobiDB-lite"/>
    </source>
</evidence>
<keyword evidence="4" id="KW-0067">ATP-binding</keyword>
<dbReference type="InterPro" id="IPR052093">
    <property type="entry name" value="HR_Repair_Mediator"/>
</dbReference>
<keyword evidence="11" id="KW-1185">Reference proteome</keyword>
<evidence type="ECO:0000256" key="1">
    <source>
        <dbReference type="ARBA" id="ARBA00004123"/>
    </source>
</evidence>
<dbReference type="GO" id="GO:0033065">
    <property type="term" value="C:Rad51C-XRCC3 complex"/>
    <property type="evidence" value="ECO:0007669"/>
    <property type="project" value="TreeGrafter"/>
</dbReference>
<dbReference type="GO" id="GO:0033063">
    <property type="term" value="C:Rad51B-Rad51C-Rad51D-XRCC2 complex"/>
    <property type="evidence" value="ECO:0007669"/>
    <property type="project" value="TreeGrafter"/>
</dbReference>
<sequence>MHSTPGTQNVFARLSLPGFLQKALQEEGFKTLDDFQGVDAVELANDLKIGRDVAEDVLRQVEMCRAGALRSQIPRSTPAPSTTHLPTMGTQNHHHLPNASQPVSSLVHSRSAPKPTWSSGSTAIDRLFPPLAALARAKAIVQSDSESTSKPVVWVGLQPGMIVEIASPPGCGKSSLMMSLTMSARVGVEGNVTEDEVLVIDTEGSMIPSKFKSAAQVTLSSRSSTASVNDVLQGIHLVRATTQIEFLAFCHTIESWLSEHDKVRLVVIDTLSYHFRQPNTDLNLKRRSMDLIKQKLAKASTTYGCAVMIANQMATKILNAENKPANFDTGDKAVMMPQLGDAWMPPKTIKVVLFHSGGGFGERHAFVARRPGETEDRPWAQFDIDDHGLVTDVFENEETT</sequence>
<dbReference type="AlphaFoldDB" id="A0A8K0NQF5"/>
<keyword evidence="5" id="KW-0234">DNA repair</keyword>
<dbReference type="GO" id="GO:0140664">
    <property type="term" value="F:ATP-dependent DNA damage sensor activity"/>
    <property type="evidence" value="ECO:0007669"/>
    <property type="project" value="InterPro"/>
</dbReference>
<feature type="region of interest" description="Disordered" evidence="8">
    <location>
        <begin position="70"/>
        <end position="120"/>
    </location>
</feature>
<keyword evidence="3" id="KW-0227">DNA damage</keyword>
<dbReference type="InterPro" id="IPR020588">
    <property type="entry name" value="RecA_ATP-bd"/>
</dbReference>
<proteinExistence type="predicted"/>
<feature type="compositionally biased region" description="Polar residues" evidence="8">
    <location>
        <begin position="73"/>
        <end position="91"/>
    </location>
</feature>